<name>A0A3Q4HN57_NEOBR</name>
<dbReference type="Gene3D" id="3.30.420.10">
    <property type="entry name" value="Ribonuclease H-like superfamily/Ribonuclease H"/>
    <property type="match status" value="1"/>
</dbReference>
<evidence type="ECO:0000313" key="2">
    <source>
        <dbReference type="Proteomes" id="UP000261580"/>
    </source>
</evidence>
<evidence type="ECO:0000313" key="1">
    <source>
        <dbReference type="Ensembl" id="ENSNBRP00000018632.1"/>
    </source>
</evidence>
<dbReference type="OMA" id="CAKEHEQ"/>
<dbReference type="STRING" id="32507.ENSNBRP00000018632"/>
<proteinExistence type="predicted"/>
<dbReference type="GeneTree" id="ENSGT01140000282644"/>
<reference evidence="1" key="1">
    <citation type="submission" date="2025-08" db="UniProtKB">
        <authorList>
            <consortium name="Ensembl"/>
        </authorList>
    </citation>
    <scope>IDENTIFICATION</scope>
</reference>
<sequence>MKISVTGADCGPVTIRQHLRLKGFKNKTHPQRPRLSECHRTDHLDFERQTWDIERWKVLFSDEKKFKVDGPDGFQRYWDDRQIPPEMFSTLHSGGGAIMVWGAFSFSGTMELQEVQGCHTAAGYVQMLQRASLMTEGPRLWGNDWAFQQGDAKVHDARACSSVSVIISGVMYSVCVCVFSMDPCVSLIKLS</sequence>
<dbReference type="AlphaFoldDB" id="A0A3Q4HN57"/>
<reference evidence="1" key="2">
    <citation type="submission" date="2025-09" db="UniProtKB">
        <authorList>
            <consortium name="Ensembl"/>
        </authorList>
    </citation>
    <scope>IDENTIFICATION</scope>
</reference>
<protein>
    <recommendedName>
        <fullName evidence="3">Transposase Tc1-like domain-containing protein</fullName>
    </recommendedName>
</protein>
<dbReference type="Ensembl" id="ENSNBRT00000019129.1">
    <property type="protein sequence ID" value="ENSNBRP00000018632.1"/>
    <property type="gene ID" value="ENSNBRG00000014363.1"/>
</dbReference>
<accession>A0A3Q4HN57</accession>
<evidence type="ECO:0008006" key="3">
    <source>
        <dbReference type="Google" id="ProtNLM"/>
    </source>
</evidence>
<keyword evidence="2" id="KW-1185">Reference proteome</keyword>
<dbReference type="Proteomes" id="UP000261580">
    <property type="component" value="Unassembled WGS sequence"/>
</dbReference>
<organism evidence="1 2">
    <name type="scientific">Neolamprologus brichardi</name>
    <name type="common">Fairy cichlid</name>
    <name type="synonym">Lamprologus brichardi</name>
    <dbReference type="NCBI Taxonomy" id="32507"/>
    <lineage>
        <taxon>Eukaryota</taxon>
        <taxon>Metazoa</taxon>
        <taxon>Chordata</taxon>
        <taxon>Craniata</taxon>
        <taxon>Vertebrata</taxon>
        <taxon>Euteleostomi</taxon>
        <taxon>Actinopterygii</taxon>
        <taxon>Neopterygii</taxon>
        <taxon>Teleostei</taxon>
        <taxon>Neoteleostei</taxon>
        <taxon>Acanthomorphata</taxon>
        <taxon>Ovalentaria</taxon>
        <taxon>Cichlomorphae</taxon>
        <taxon>Cichliformes</taxon>
        <taxon>Cichlidae</taxon>
        <taxon>African cichlids</taxon>
        <taxon>Pseudocrenilabrinae</taxon>
        <taxon>Lamprologini</taxon>
        <taxon>Neolamprologus</taxon>
    </lineage>
</organism>
<dbReference type="InterPro" id="IPR036397">
    <property type="entry name" value="RNaseH_sf"/>
</dbReference>
<dbReference type="Bgee" id="ENSNBRG00000014363">
    <property type="expression patterns" value="Expressed in brain"/>
</dbReference>
<dbReference type="GO" id="GO:0003676">
    <property type="term" value="F:nucleic acid binding"/>
    <property type="evidence" value="ECO:0007669"/>
    <property type="project" value="InterPro"/>
</dbReference>